<feature type="region of interest" description="Disordered" evidence="19">
    <location>
        <begin position="285"/>
        <end position="307"/>
    </location>
</feature>
<keyword evidence="15" id="KW-0009">Actin-binding</keyword>
<dbReference type="GO" id="GO:0030479">
    <property type="term" value="C:actin cortical patch"/>
    <property type="evidence" value="ECO:0007669"/>
    <property type="project" value="UniProtKB-SubCell"/>
</dbReference>
<dbReference type="Gene3D" id="1.10.238.10">
    <property type="entry name" value="EF-hand"/>
    <property type="match status" value="2"/>
</dbReference>
<evidence type="ECO:0000256" key="18">
    <source>
        <dbReference type="ARBA" id="ARBA00029684"/>
    </source>
</evidence>
<evidence type="ECO:0000256" key="13">
    <source>
        <dbReference type="ARBA" id="ARBA00023054"/>
    </source>
</evidence>
<comment type="similarity">
    <text evidence="4">Belongs to the END3 family.</text>
</comment>
<dbReference type="GO" id="GO:0016197">
    <property type="term" value="P:endosomal transport"/>
    <property type="evidence" value="ECO:0007669"/>
    <property type="project" value="TreeGrafter"/>
</dbReference>
<name>A0A439D584_9PEZI</name>
<feature type="domain" description="EF-hand" evidence="21">
    <location>
        <begin position="41"/>
        <end position="76"/>
    </location>
</feature>
<dbReference type="InterPro" id="IPR025604">
    <property type="entry name" value="End3"/>
</dbReference>
<dbReference type="InterPro" id="IPR002048">
    <property type="entry name" value="EF_hand_dom"/>
</dbReference>
<keyword evidence="23" id="KW-1185">Reference proteome</keyword>
<sequence length="382" mass="43374">MAPRIEPQEIETYWNIFTTRTNGGKFLTGEQAAPLLKNSGLRDDQLERVWDVADVDNDGNLDFEEFCVAMRIIFDIVNGEYADVPTTLPDWLVPESKSHLVQANRALTGKQVQFEQVDDDSDTPGLKDGFDWYMNPQDKAKYESIYQENRDMRGEISFNSLEDLYESLDVPDTDVRSAWNLINPSAGSSINKDACLAFLHILNNRHEGFRIPRTVPASLRSSFERNQIDYQIDSERNAPAASRWAAKADDATATGRKAKFGDHTAKSDAEWEEVRLKKQLAELEAKTEKVEAEADRRRGGKRESKPALVKRELEQLLDYKRKELRELEEGGGKAKVGGSLRGVADDLQTVKEQIDGLETHLTSRLQVLEKLRREIDDEKTGR</sequence>
<evidence type="ECO:0000256" key="12">
    <source>
        <dbReference type="ARBA" id="ARBA00022837"/>
    </source>
</evidence>
<evidence type="ECO:0000256" key="2">
    <source>
        <dbReference type="ARBA" id="ARBA00004134"/>
    </source>
</evidence>
<dbReference type="Pfam" id="PF12763">
    <property type="entry name" value="EH"/>
    <property type="match status" value="1"/>
</dbReference>
<keyword evidence="8" id="KW-0254">Endocytosis</keyword>
<evidence type="ECO:0000256" key="4">
    <source>
        <dbReference type="ARBA" id="ARBA00009909"/>
    </source>
</evidence>
<dbReference type="EMBL" id="RYZI01000149">
    <property type="protein sequence ID" value="RWA09558.1"/>
    <property type="molecule type" value="Genomic_DNA"/>
</dbReference>
<evidence type="ECO:0000256" key="11">
    <source>
        <dbReference type="ARBA" id="ARBA00022753"/>
    </source>
</evidence>
<comment type="function">
    <text evidence="17">Component of the PAN1 actin cytoskeleton-regulatory complex required for the internalization of endosomes during actin-coupled endocytosis. The complex links the site of endocytosis to the cell membrane-associated actin cytoskeleton. Mediates uptake of external molecules and vacuolar degradation of plasma membrane proteins. Plays a role in the proper organization of the cell membrane-associated actin cytoskeleton and promotes its destabilization.</text>
</comment>
<dbReference type="PROSITE" id="PS50222">
    <property type="entry name" value="EF_HAND_2"/>
    <property type="match status" value="1"/>
</dbReference>
<dbReference type="CDD" id="cd00052">
    <property type="entry name" value="EH"/>
    <property type="match status" value="1"/>
</dbReference>
<evidence type="ECO:0000313" key="22">
    <source>
        <dbReference type="EMBL" id="RWA09558.1"/>
    </source>
</evidence>
<evidence type="ECO:0000256" key="5">
    <source>
        <dbReference type="ARBA" id="ARBA00011159"/>
    </source>
</evidence>
<feature type="domain" description="EH" evidence="20">
    <location>
        <begin position="138"/>
        <end position="226"/>
    </location>
</feature>
<dbReference type="STRING" id="363999.A0A439D584"/>
<evidence type="ECO:0000256" key="10">
    <source>
        <dbReference type="ARBA" id="ARBA00022737"/>
    </source>
</evidence>
<dbReference type="GO" id="GO:0006897">
    <property type="term" value="P:endocytosis"/>
    <property type="evidence" value="ECO:0007669"/>
    <property type="project" value="UniProtKB-KW"/>
</dbReference>
<evidence type="ECO:0000256" key="7">
    <source>
        <dbReference type="ARBA" id="ARBA00022490"/>
    </source>
</evidence>
<dbReference type="SMART" id="SM00054">
    <property type="entry name" value="EFh"/>
    <property type="match status" value="1"/>
</dbReference>
<dbReference type="Proteomes" id="UP000286045">
    <property type="component" value="Unassembled WGS sequence"/>
</dbReference>
<evidence type="ECO:0000259" key="20">
    <source>
        <dbReference type="PROSITE" id="PS50031"/>
    </source>
</evidence>
<feature type="compositionally biased region" description="Low complexity" evidence="19">
    <location>
        <begin position="241"/>
        <end position="255"/>
    </location>
</feature>
<evidence type="ECO:0000256" key="15">
    <source>
        <dbReference type="ARBA" id="ARBA00023203"/>
    </source>
</evidence>
<dbReference type="GO" id="GO:0010008">
    <property type="term" value="C:endosome membrane"/>
    <property type="evidence" value="ECO:0007669"/>
    <property type="project" value="UniProtKB-SubCell"/>
</dbReference>
<comment type="subcellular location">
    <subcellularLocation>
        <location evidence="3">Cell membrane</location>
        <topology evidence="3">Peripheral membrane protein</topology>
        <orientation evidence="3">Cytoplasmic side</orientation>
    </subcellularLocation>
    <subcellularLocation>
        <location evidence="2">Cytoplasm</location>
        <location evidence="2">Cytoskeleton</location>
        <location evidence="2">Actin patch</location>
    </subcellularLocation>
    <subcellularLocation>
        <location evidence="1">Endosome membrane</location>
        <topology evidence="1">Peripheral membrane protein</topology>
        <orientation evidence="1">Cytoplasmic side</orientation>
    </subcellularLocation>
</comment>
<keyword evidence="16" id="KW-0206">Cytoskeleton</keyword>
<evidence type="ECO:0000259" key="21">
    <source>
        <dbReference type="PROSITE" id="PS50222"/>
    </source>
</evidence>
<accession>A0A439D584</accession>
<evidence type="ECO:0000256" key="9">
    <source>
        <dbReference type="ARBA" id="ARBA00022723"/>
    </source>
</evidence>
<reference evidence="22 23" key="1">
    <citation type="submission" date="2018-12" db="EMBL/GenBank/DDBJ databases">
        <title>Draft genome sequence of Xylaria grammica IHI A82.</title>
        <authorList>
            <person name="Buettner E."/>
            <person name="Kellner H."/>
        </authorList>
    </citation>
    <scope>NUCLEOTIDE SEQUENCE [LARGE SCALE GENOMIC DNA]</scope>
    <source>
        <strain evidence="22 23">IHI A82</strain>
    </source>
</reference>
<comment type="subunit">
    <text evidence="5">Component of the PAN1 actin cytoskeleton-regulatory complex.</text>
</comment>
<dbReference type="InterPro" id="IPR011992">
    <property type="entry name" value="EF-hand-dom_pair"/>
</dbReference>
<dbReference type="GO" id="GO:0003779">
    <property type="term" value="F:actin binding"/>
    <property type="evidence" value="ECO:0007669"/>
    <property type="project" value="UniProtKB-KW"/>
</dbReference>
<keyword evidence="14" id="KW-0472">Membrane</keyword>
<evidence type="ECO:0000256" key="3">
    <source>
        <dbReference type="ARBA" id="ARBA00004413"/>
    </source>
</evidence>
<keyword evidence="13" id="KW-0175">Coiled coil</keyword>
<keyword evidence="6" id="KW-1003">Cell membrane</keyword>
<evidence type="ECO:0000256" key="1">
    <source>
        <dbReference type="ARBA" id="ARBA00004125"/>
    </source>
</evidence>
<evidence type="ECO:0000256" key="16">
    <source>
        <dbReference type="ARBA" id="ARBA00023212"/>
    </source>
</evidence>
<evidence type="ECO:0000256" key="17">
    <source>
        <dbReference type="ARBA" id="ARBA00025194"/>
    </source>
</evidence>
<keyword evidence="12" id="KW-0106">Calcium</keyword>
<dbReference type="GO" id="GO:0007015">
    <property type="term" value="P:actin filament organization"/>
    <property type="evidence" value="ECO:0007669"/>
    <property type="project" value="InterPro"/>
</dbReference>
<comment type="caution">
    <text evidence="22">The sequence shown here is derived from an EMBL/GenBank/DDBJ whole genome shotgun (WGS) entry which is preliminary data.</text>
</comment>
<evidence type="ECO:0000313" key="23">
    <source>
        <dbReference type="Proteomes" id="UP000286045"/>
    </source>
</evidence>
<organism evidence="22 23">
    <name type="scientific">Xylaria grammica</name>
    <dbReference type="NCBI Taxonomy" id="363999"/>
    <lineage>
        <taxon>Eukaryota</taxon>
        <taxon>Fungi</taxon>
        <taxon>Dikarya</taxon>
        <taxon>Ascomycota</taxon>
        <taxon>Pezizomycotina</taxon>
        <taxon>Sordariomycetes</taxon>
        <taxon>Xylariomycetidae</taxon>
        <taxon>Xylariales</taxon>
        <taxon>Xylariaceae</taxon>
        <taxon>Xylaria</taxon>
    </lineage>
</organism>
<feature type="domain" description="EH" evidence="20">
    <location>
        <begin position="9"/>
        <end position="99"/>
    </location>
</feature>
<dbReference type="PANTHER" id="PTHR11216">
    <property type="entry name" value="EH DOMAIN"/>
    <property type="match status" value="1"/>
</dbReference>
<dbReference type="Pfam" id="PF12761">
    <property type="entry name" value="End3"/>
    <property type="match status" value="1"/>
</dbReference>
<dbReference type="SMART" id="SM00027">
    <property type="entry name" value="EH"/>
    <property type="match status" value="2"/>
</dbReference>
<dbReference type="AlphaFoldDB" id="A0A439D584"/>
<dbReference type="PROSITE" id="PS50031">
    <property type="entry name" value="EH"/>
    <property type="match status" value="2"/>
</dbReference>
<keyword evidence="7" id="KW-0963">Cytoplasm</keyword>
<evidence type="ECO:0000256" key="19">
    <source>
        <dbReference type="SAM" id="MobiDB-lite"/>
    </source>
</evidence>
<evidence type="ECO:0000256" key="14">
    <source>
        <dbReference type="ARBA" id="ARBA00023136"/>
    </source>
</evidence>
<dbReference type="SUPFAM" id="SSF47473">
    <property type="entry name" value="EF-hand"/>
    <property type="match status" value="2"/>
</dbReference>
<protein>
    <recommendedName>
        <fullName evidence="18">Endocytosis protein 3</fullName>
    </recommendedName>
</protein>
<dbReference type="FunFam" id="1.10.238.10:FF:000339">
    <property type="entry name" value="Actin cytoskeleton-regulatory complex protein END3"/>
    <property type="match status" value="1"/>
</dbReference>
<dbReference type="InterPro" id="IPR018247">
    <property type="entry name" value="EF_Hand_1_Ca_BS"/>
</dbReference>
<gene>
    <name evidence="22" type="ORF">EKO27_g5561</name>
</gene>
<evidence type="ECO:0000256" key="8">
    <source>
        <dbReference type="ARBA" id="ARBA00022583"/>
    </source>
</evidence>
<feature type="region of interest" description="Disordered" evidence="19">
    <location>
        <begin position="241"/>
        <end position="264"/>
    </location>
</feature>
<dbReference type="GO" id="GO:0005509">
    <property type="term" value="F:calcium ion binding"/>
    <property type="evidence" value="ECO:0007669"/>
    <property type="project" value="InterPro"/>
</dbReference>
<keyword evidence="11" id="KW-0967">Endosome</keyword>
<dbReference type="PROSITE" id="PS00018">
    <property type="entry name" value="EF_HAND_1"/>
    <property type="match status" value="1"/>
</dbReference>
<dbReference type="InterPro" id="IPR000261">
    <property type="entry name" value="EH_dom"/>
</dbReference>
<keyword evidence="10" id="KW-0677">Repeat</keyword>
<keyword evidence="9" id="KW-0479">Metal-binding</keyword>
<evidence type="ECO:0000256" key="6">
    <source>
        <dbReference type="ARBA" id="ARBA00022475"/>
    </source>
</evidence>
<dbReference type="GO" id="GO:0005886">
    <property type="term" value="C:plasma membrane"/>
    <property type="evidence" value="ECO:0007669"/>
    <property type="project" value="UniProtKB-SubCell"/>
</dbReference>
<proteinExistence type="inferred from homology"/>